<feature type="region of interest" description="Disordered" evidence="1">
    <location>
        <begin position="398"/>
        <end position="422"/>
    </location>
</feature>
<feature type="compositionally biased region" description="Polar residues" evidence="1">
    <location>
        <begin position="597"/>
        <end position="607"/>
    </location>
</feature>
<protein>
    <submittedName>
        <fullName evidence="2">Uncharacterized protein</fullName>
    </submittedName>
</protein>
<keyword evidence="3" id="KW-1185">Reference proteome</keyword>
<evidence type="ECO:0000313" key="3">
    <source>
        <dbReference type="Proteomes" id="UP000001058"/>
    </source>
</evidence>
<accession>D8U7G4</accession>
<feature type="region of interest" description="Disordered" evidence="1">
    <location>
        <begin position="250"/>
        <end position="276"/>
    </location>
</feature>
<dbReference type="AlphaFoldDB" id="D8U7G4"/>
<dbReference type="RefSeq" id="XP_002954590.1">
    <property type="nucleotide sequence ID" value="XM_002954544.1"/>
</dbReference>
<sequence length="661" mass="69505">MGSKRQIHQGPASTNTNTSLCHRYHRDKLSQASSRIILCLAGLQPKPASQGAPDYLGTRRETGISAFRSKRYSRNRHSSIVRDNVQQVAVRCWQARLCVNSPCSIDHLCDTRAKLRWAGLFRDAGCLGSHALAEDVLAGMRPAMASIAFIEGERQGSTASSSAALDLPASTFGSPAAATGGASSPPITQPCGPPGQAITCKCLELGLCGNVPCSMPGLCSTRIKMRQAGLYSDPVTATAVLGWRPGGALAAASSGDNSNDNNTGMRKTSEGSEASGKLEDVPVLPLMPEFWFKAAWLVCAEAPHAAWWCPLLAGSSSLIDEKQPTKFAVERISNLDVKHQLEIDPKKPLKFNPKRRLKVESKQSLKVGPQAAGGTAVNHVTAAADQPTAVCLVRTVSSQTDGGSGLSSGETEPKLNRQPSGLACVPRMDNAAMTSGRNGSGSDLAMSSESYESQKAVGVAGGNLRAVMPPQRPRLVSSALGATAAAKDGVDGANSVVVIMVVTGVNDPSGGVPKEVLEEVEAAAAALVRDGDPREEVDVRGRRPAQQHTKSYMSFARSLPDLKLGELHSADSNGGADVWWVQYNAAFAPIAEASGNLGPSGTLSSPRSKAGPRVPCGGGEDGEDDEEPLRPVKTMLIPALTWAPMPERPALPSRLRLTKTY</sequence>
<proteinExistence type="predicted"/>
<dbReference type="KEGG" id="vcn:VOLCADRAFT_95439"/>
<dbReference type="InParanoid" id="D8U7G4"/>
<organism evidence="3">
    <name type="scientific">Volvox carteri f. nagariensis</name>
    <dbReference type="NCBI Taxonomy" id="3068"/>
    <lineage>
        <taxon>Eukaryota</taxon>
        <taxon>Viridiplantae</taxon>
        <taxon>Chlorophyta</taxon>
        <taxon>core chlorophytes</taxon>
        <taxon>Chlorophyceae</taxon>
        <taxon>CS clade</taxon>
        <taxon>Chlamydomonadales</taxon>
        <taxon>Volvocaceae</taxon>
        <taxon>Volvox</taxon>
    </lineage>
</organism>
<evidence type="ECO:0000256" key="1">
    <source>
        <dbReference type="SAM" id="MobiDB-lite"/>
    </source>
</evidence>
<name>D8U7G4_VOLCA</name>
<dbReference type="EMBL" id="GL378365">
    <property type="protein sequence ID" value="EFJ44231.1"/>
    <property type="molecule type" value="Genomic_DNA"/>
</dbReference>
<dbReference type="OrthoDB" id="10692526at2759"/>
<gene>
    <name evidence="2" type="ORF">VOLCADRAFT_95439</name>
</gene>
<feature type="region of interest" description="Disordered" evidence="1">
    <location>
        <begin position="594"/>
        <end position="629"/>
    </location>
</feature>
<dbReference type="Proteomes" id="UP000001058">
    <property type="component" value="Unassembled WGS sequence"/>
</dbReference>
<dbReference type="GeneID" id="9626135"/>
<evidence type="ECO:0000313" key="2">
    <source>
        <dbReference type="EMBL" id="EFJ44231.1"/>
    </source>
</evidence>
<reference evidence="2 3" key="1">
    <citation type="journal article" date="2010" name="Science">
        <title>Genomic analysis of organismal complexity in the multicellular green alga Volvox carteri.</title>
        <authorList>
            <person name="Prochnik S.E."/>
            <person name="Umen J."/>
            <person name="Nedelcu A.M."/>
            <person name="Hallmann A."/>
            <person name="Miller S.M."/>
            <person name="Nishii I."/>
            <person name="Ferris P."/>
            <person name="Kuo A."/>
            <person name="Mitros T."/>
            <person name="Fritz-Laylin L.K."/>
            <person name="Hellsten U."/>
            <person name="Chapman J."/>
            <person name="Simakov O."/>
            <person name="Rensing S.A."/>
            <person name="Terry A."/>
            <person name="Pangilinan J."/>
            <person name="Kapitonov V."/>
            <person name="Jurka J."/>
            <person name="Salamov A."/>
            <person name="Shapiro H."/>
            <person name="Schmutz J."/>
            <person name="Grimwood J."/>
            <person name="Lindquist E."/>
            <person name="Lucas S."/>
            <person name="Grigoriev I.V."/>
            <person name="Schmitt R."/>
            <person name="Kirk D."/>
            <person name="Rokhsar D.S."/>
        </authorList>
    </citation>
    <scope>NUCLEOTIDE SEQUENCE [LARGE SCALE GENOMIC DNA]</scope>
    <source>
        <strain evidence="3">f. Nagariensis / Eve</strain>
    </source>
</reference>
<feature type="compositionally biased region" description="Low complexity" evidence="1">
    <location>
        <begin position="250"/>
        <end position="264"/>
    </location>
</feature>